<feature type="compositionally biased region" description="Pro residues" evidence="1">
    <location>
        <begin position="197"/>
        <end position="212"/>
    </location>
</feature>
<feature type="compositionally biased region" description="Low complexity" evidence="1">
    <location>
        <begin position="945"/>
        <end position="955"/>
    </location>
</feature>
<feature type="compositionally biased region" description="Basic and acidic residues" evidence="1">
    <location>
        <begin position="962"/>
        <end position="979"/>
    </location>
</feature>
<feature type="compositionally biased region" description="Basic and acidic residues" evidence="1">
    <location>
        <begin position="723"/>
        <end position="733"/>
    </location>
</feature>
<comment type="caution">
    <text evidence="2">The sequence shown here is derived from an EMBL/GenBank/DDBJ whole genome shotgun (WGS) entry which is preliminary data.</text>
</comment>
<feature type="region of interest" description="Disordered" evidence="1">
    <location>
        <begin position="399"/>
        <end position="434"/>
    </location>
</feature>
<feature type="region of interest" description="Disordered" evidence="1">
    <location>
        <begin position="933"/>
        <end position="1006"/>
    </location>
</feature>
<organism evidence="2 3">
    <name type="scientific">Zasmidium cellare</name>
    <name type="common">Wine cellar mold</name>
    <name type="synonym">Racodium cellare</name>
    <dbReference type="NCBI Taxonomy" id="395010"/>
    <lineage>
        <taxon>Eukaryota</taxon>
        <taxon>Fungi</taxon>
        <taxon>Dikarya</taxon>
        <taxon>Ascomycota</taxon>
        <taxon>Pezizomycotina</taxon>
        <taxon>Dothideomycetes</taxon>
        <taxon>Dothideomycetidae</taxon>
        <taxon>Mycosphaerellales</taxon>
        <taxon>Mycosphaerellaceae</taxon>
        <taxon>Zasmidium</taxon>
    </lineage>
</organism>
<accession>A0ABR0E7M5</accession>
<evidence type="ECO:0000313" key="2">
    <source>
        <dbReference type="EMBL" id="KAK4497216.1"/>
    </source>
</evidence>
<feature type="compositionally biased region" description="Polar residues" evidence="1">
    <location>
        <begin position="1"/>
        <end position="27"/>
    </location>
</feature>
<feature type="compositionally biased region" description="Polar residues" evidence="1">
    <location>
        <begin position="88"/>
        <end position="134"/>
    </location>
</feature>
<feature type="compositionally biased region" description="Low complexity" evidence="1">
    <location>
        <begin position="403"/>
        <end position="426"/>
    </location>
</feature>
<feature type="region of interest" description="Disordered" evidence="1">
    <location>
        <begin position="1428"/>
        <end position="1467"/>
    </location>
</feature>
<feature type="compositionally biased region" description="Polar residues" evidence="1">
    <location>
        <begin position="1434"/>
        <end position="1454"/>
    </location>
</feature>
<feature type="region of interest" description="Disordered" evidence="1">
    <location>
        <begin position="1"/>
        <end position="381"/>
    </location>
</feature>
<reference evidence="2 3" key="1">
    <citation type="journal article" date="2023" name="G3 (Bethesda)">
        <title>A chromosome-level genome assembly of Zasmidium syzygii isolated from banana leaves.</title>
        <authorList>
            <person name="van Westerhoven A.C."/>
            <person name="Mehrabi R."/>
            <person name="Talebi R."/>
            <person name="Steentjes M.B.F."/>
            <person name="Corcolon B."/>
            <person name="Chong P.A."/>
            <person name="Kema G.H.J."/>
            <person name="Seidl M.F."/>
        </authorList>
    </citation>
    <scope>NUCLEOTIDE SEQUENCE [LARGE SCALE GENOMIC DNA]</scope>
    <source>
        <strain evidence="2 3">P124</strain>
    </source>
</reference>
<keyword evidence="3" id="KW-1185">Reference proteome</keyword>
<dbReference type="Proteomes" id="UP001305779">
    <property type="component" value="Unassembled WGS sequence"/>
</dbReference>
<sequence length="1675" mass="183005">MPYTDAVSSIASGRNSRASNVSGATGASRSVRSPPPSMPPNDTLVNAGVLSMLKTSTDTGDIGALSFNSSRLPSMPRATHQRRGHASRPSQHHTSGVSSNHSYAPSQNSRISSQWDNASATQRRGSLTSMQSMPPSLPPVHVGKPSLAMMPPTPDNPHDSRSYSMTSAPPAQPLPRHRSATSLKSQGHEPRQGNRMPPGPVPPMPENRPPFVYPTRLKRPGYRSPSPALSDTYAHGPPHGVPHMPRRAPGQGPMLPPQAYAGYNPADFAGGYPQDPSLLNVRPPPRNVNTSPGPPYGPNPYQYRQGPPMRNMPMPGMPPQGMPQPMMAMPPQQMQPSPGHYPSRVPYPQGPQYGPPRPGYAPYAHVPHGGHRGPPMPNVAPMAHQMFHNAARMARTVPHRTDTPMTDTGPPSSDPPSSGSAPDSSNPPTPKDHTTIQVVVDPAFINPDLVDLPDSSSEPVLPAKYFDYADGLEKPIHEPDMEVAHPSVPPSGFVQRVKAMLESKAAAEAAARNELEKGGRQDVYELDVDHDPEDISELAELHELAANETPRFTIIEEFEAPVELPASPVKVAELEAVEASQRQSTQRLTRDLVKAELGPSSADTTMQHYLPDDTTTNLIVTMQQKHEREMPSAIEYAREQRQDVDVPSPSSHEQAEVQRQNSVTDTATTASAEGSIPSAVGYAMRFSGPVDTTVASMSDETQSKDPFALDADTITIQQQAAKEASRTDTRQEVKAVTPEPPRAHEHDNMMERTPVSPLRSEEINNRTSAVSPLHTETLGIDETLRLAADDRTEITGIDEQSEPESSQAEETMPPPTPRTPKTYSKSVQIQPSVTITDSNSTGTNRFSLPGDLSTVGDTTLNSASEMVTDVAVRFSLPQTTVTVGKPQIVDVSNSSTPDKPKIELTAFQKQHADLRAARRSSVTFADEIAPLNITKKAEPHRPLPSSSEASASKGKSIIRKPSPRDDTTDSIRGPRDNVTDLRFSGTNNTNAVGNRFGSTHLPGLKEESVEDMSISDQKRSSHHDQFPLPARIAAVKAMQERRLQESADKAKARRQARQHNRPLADTRDLPSLNFSRIDLIDRLNEALEIRPAKSMDIVRHRDFPGIYCPSPQRPQSTEPLRERYMSFFSKPDEFSSFMLDEAGHSDEEMEPEPEAERALVPALQIQETTEVEGVEPAKRPLSPEDFLDFASQVQRLSVPTVTPLTDRLSELIPGLRNLSNLQLDNLFASAHEGLEHAGELGRPDTVMTNRTSAGFRTLAERAEEIVKNGTHDSMAQLARSLGLNKELPPLPESASTGRVSSSVSSPDGKHSYLSGSASAPSDLGKDLTRPLSALLRKKVPTTEEEVAKMLPKEMNPITRNAKRSMVLSQPSSRPWNLDENYPWAENKVDIDLMVPSKAHTRNSFASEVLRERRTKSLDIPAEATESTKGIDIGSITTSHLPSSPGSVATEQLTGITPKHARKLSKRSIMGSISKKFGIGRDTAVEEDNTTKTLSKSPLPRRASTHQSHKPGDRYPTSSLTPPAGLNLDEVRSFFSASSDERDRTRSFRKTLFKGKNRAVPVEQNRGHSFDGNTAYDAGSLAEARLGADSRARTYDGIGMSKTEFHLKKFGQKLRYLLARGGELVRSLSTRTTRKRELRQNEDFLSDSLYSEGILLYFGTGDGICLEELMVRTLDA</sequence>
<feature type="compositionally biased region" description="Low complexity" evidence="1">
    <location>
        <begin position="323"/>
        <end position="338"/>
    </location>
</feature>
<proteinExistence type="predicted"/>
<protein>
    <submittedName>
        <fullName evidence="2">Uncharacterized protein</fullName>
    </submittedName>
</protein>
<feature type="region of interest" description="Disordered" evidence="1">
    <location>
        <begin position="796"/>
        <end position="828"/>
    </location>
</feature>
<feature type="region of interest" description="Disordered" evidence="1">
    <location>
        <begin position="720"/>
        <end position="747"/>
    </location>
</feature>
<name>A0ABR0E7M5_ZASCE</name>
<dbReference type="EMBL" id="JAXOVC010000009">
    <property type="protein sequence ID" value="KAK4497216.1"/>
    <property type="molecule type" value="Genomic_DNA"/>
</dbReference>
<feature type="compositionally biased region" description="Polar residues" evidence="1">
    <location>
        <begin position="834"/>
        <end position="846"/>
    </location>
</feature>
<feature type="compositionally biased region" description="Pro residues" evidence="1">
    <location>
        <begin position="282"/>
        <end position="298"/>
    </location>
</feature>
<feature type="region of interest" description="Disordered" evidence="1">
    <location>
        <begin position="1285"/>
        <end position="1326"/>
    </location>
</feature>
<evidence type="ECO:0000256" key="1">
    <source>
        <dbReference type="SAM" id="MobiDB-lite"/>
    </source>
</evidence>
<feature type="compositionally biased region" description="Low complexity" evidence="1">
    <location>
        <begin position="299"/>
        <end position="314"/>
    </location>
</feature>
<gene>
    <name evidence="2" type="ORF">PRZ48_011666</name>
</gene>
<feature type="compositionally biased region" description="Polar residues" evidence="1">
    <location>
        <begin position="648"/>
        <end position="672"/>
    </location>
</feature>
<feature type="region of interest" description="Disordered" evidence="1">
    <location>
        <begin position="1486"/>
        <end position="1525"/>
    </location>
</feature>
<feature type="region of interest" description="Disordered" evidence="1">
    <location>
        <begin position="834"/>
        <end position="853"/>
    </location>
</feature>
<evidence type="ECO:0000313" key="3">
    <source>
        <dbReference type="Proteomes" id="UP001305779"/>
    </source>
</evidence>
<feature type="region of interest" description="Disordered" evidence="1">
    <location>
        <begin position="640"/>
        <end position="674"/>
    </location>
</feature>